<proteinExistence type="predicted"/>
<dbReference type="EMBL" id="JBHUPG010000001">
    <property type="protein sequence ID" value="MFD2910366.1"/>
    <property type="molecule type" value="Genomic_DNA"/>
</dbReference>
<keyword evidence="2" id="KW-1185">Reference proteome</keyword>
<dbReference type="Pfam" id="PF14281">
    <property type="entry name" value="PDDEXK_4"/>
    <property type="match status" value="1"/>
</dbReference>
<dbReference type="Proteomes" id="UP001597561">
    <property type="component" value="Unassembled WGS sequence"/>
</dbReference>
<sequence length="424" mass="48958">MNKICPKCNGNLIETVIEDLHIENEQTTVQTDEVLKCENCDYSIMNGSFPMVIAVRDENTLLVQVSQTHAQILDIRDKVVFPAMYADAILSKGYWEEPERNYNVETLLAEARPAGFSEEKPNIFKFATGELTQDAFLKWLLSWAHPDFQYTEPTLHAAGKDLLGELFNLHGVPLPYVHDLRIELQHKKIDLLIKVNDQYVILIEDKTFTSNHSDQLVKYMTYASEAFSDYTILPVYFKIADQSHYKSVTAAGFKPFRRTRLLNFLHRHQQVGHPLFEDYASYINEIEDKVQAYRTTSPATWSGEAWQGFYQELQQHMSGNWGYVPNARGGFWGFWWGVEGSDHYYLLEQDKLRAKMNTKSYPDINPEEYAVKLVKNELPITLKKPNTIRKGKDITLAGNERYLEFDDQGMVDVKRTAEVLSAMK</sequence>
<accession>A0ABW5ZDE2</accession>
<evidence type="ECO:0000313" key="1">
    <source>
        <dbReference type="EMBL" id="MFD2910366.1"/>
    </source>
</evidence>
<dbReference type="InterPro" id="IPR029470">
    <property type="entry name" value="PDDEXK_4"/>
</dbReference>
<name>A0ABW5ZDE2_9BACL</name>
<reference evidence="2" key="1">
    <citation type="journal article" date="2019" name="Int. J. Syst. Evol. Microbiol.">
        <title>The Global Catalogue of Microorganisms (GCM) 10K type strain sequencing project: providing services to taxonomists for standard genome sequencing and annotation.</title>
        <authorList>
            <consortium name="The Broad Institute Genomics Platform"/>
            <consortium name="The Broad Institute Genome Sequencing Center for Infectious Disease"/>
            <person name="Wu L."/>
            <person name="Ma J."/>
        </authorList>
    </citation>
    <scope>NUCLEOTIDE SEQUENCE [LARGE SCALE GENOMIC DNA]</scope>
    <source>
        <strain evidence="2">KCTC 13528</strain>
    </source>
</reference>
<dbReference type="RefSeq" id="WP_204728082.1">
    <property type="nucleotide sequence ID" value="NZ_JAFBDK010000002.1"/>
</dbReference>
<comment type="caution">
    <text evidence="1">The sequence shown here is derived from an EMBL/GenBank/DDBJ whole genome shotgun (WGS) entry which is preliminary data.</text>
</comment>
<gene>
    <name evidence="1" type="ORF">ACFS5P_00605</name>
</gene>
<protein>
    <submittedName>
        <fullName evidence="1">PD-(D/E)XK nuclease family protein</fullName>
    </submittedName>
</protein>
<evidence type="ECO:0000313" key="2">
    <source>
        <dbReference type="Proteomes" id="UP001597561"/>
    </source>
</evidence>
<organism evidence="1 2">
    <name type="scientific">Jeotgalibacillus terrae</name>
    <dbReference type="NCBI Taxonomy" id="587735"/>
    <lineage>
        <taxon>Bacteria</taxon>
        <taxon>Bacillati</taxon>
        <taxon>Bacillota</taxon>
        <taxon>Bacilli</taxon>
        <taxon>Bacillales</taxon>
        <taxon>Caryophanaceae</taxon>
        <taxon>Jeotgalibacillus</taxon>
    </lineage>
</organism>